<dbReference type="SUPFAM" id="SSF53649">
    <property type="entry name" value="Alkaline phosphatase-like"/>
    <property type="match status" value="1"/>
</dbReference>
<dbReference type="Pfam" id="PF00884">
    <property type="entry name" value="Sulfatase"/>
    <property type="match status" value="1"/>
</dbReference>
<dbReference type="RefSeq" id="WP_338690170.1">
    <property type="nucleotide sequence ID" value="NZ_AP024702.1"/>
</dbReference>
<dbReference type="Proteomes" id="UP001374893">
    <property type="component" value="Chromosome"/>
</dbReference>
<dbReference type="Gene3D" id="3.30.1120.10">
    <property type="match status" value="1"/>
</dbReference>
<keyword evidence="10" id="KW-1185">Reference proteome</keyword>
<dbReference type="PANTHER" id="PTHR42693:SF42">
    <property type="entry name" value="ARYLSULFATASE G"/>
    <property type="match status" value="1"/>
</dbReference>
<dbReference type="EMBL" id="AP024702">
    <property type="protein sequence ID" value="BCX47783.1"/>
    <property type="molecule type" value="Genomic_DNA"/>
</dbReference>
<accession>A0ABM7RDQ9</accession>
<name>A0ABM7RDQ9_9BACT</name>
<keyword evidence="3" id="KW-0479">Metal-binding</keyword>
<evidence type="ECO:0000256" key="3">
    <source>
        <dbReference type="ARBA" id="ARBA00022723"/>
    </source>
</evidence>
<feature type="signal peptide" evidence="7">
    <location>
        <begin position="1"/>
        <end position="22"/>
    </location>
</feature>
<keyword evidence="4 7" id="KW-0732">Signal</keyword>
<evidence type="ECO:0000259" key="8">
    <source>
        <dbReference type="Pfam" id="PF00884"/>
    </source>
</evidence>
<proteinExistence type="inferred from homology"/>
<feature type="chain" id="PRO_5045704142" evidence="7">
    <location>
        <begin position="23"/>
        <end position="468"/>
    </location>
</feature>
<dbReference type="InterPro" id="IPR000917">
    <property type="entry name" value="Sulfatase_N"/>
</dbReference>
<evidence type="ECO:0000256" key="4">
    <source>
        <dbReference type="ARBA" id="ARBA00022729"/>
    </source>
</evidence>
<feature type="domain" description="Sulfatase N-terminal" evidence="8">
    <location>
        <begin position="26"/>
        <end position="328"/>
    </location>
</feature>
<keyword evidence="5" id="KW-0378">Hydrolase</keyword>
<gene>
    <name evidence="9" type="ORF">HAHE_16910</name>
</gene>
<dbReference type="Gene3D" id="3.40.720.10">
    <property type="entry name" value="Alkaline Phosphatase, subunit A"/>
    <property type="match status" value="1"/>
</dbReference>
<sequence>MILRILAAPLSLLLVLAAPALAAEKPNILFIYLDDFGWKDTGYMGSDFYETPVLDGLAKGGMVFTNGYSNAANCAPARACLLSGQYTPRHRIFNVGTKPRGKAEFRRLNVAPGTSVLDDGIVTWAESLKKAGYRTGMFGKWHLGPDPTTQGFDVAVEHQKLPGFKGHYGPDGEYLADALTDRTIEFIKDSKDGPWCAYLAHFGVHTPLHPKKDLLPKYESKKPGKLHDHVVMATMIQAIDDSVGRLVSELERLGERDDTVIVFSSDNGGYGPATDMDPLWGYKGTYFEGGIRVPYFIHWPGVVEPGSRSDAPIIGTDIYPTFCEIAGVPLPDQPVDGRSLVPILKGEKESFGERPIFWHFPAYLQSYSIYGEQRDPLFRSRPVSVVRVGDFKLKQYFEDGKVVLYNLKDDIRERKDLAAEMPEKRDELLGILRDWQKKSDAPTSLTTNPKFDEKAERKAIEKALGKAK</sequence>
<evidence type="ECO:0000256" key="7">
    <source>
        <dbReference type="SAM" id="SignalP"/>
    </source>
</evidence>
<dbReference type="InterPro" id="IPR017850">
    <property type="entry name" value="Alkaline_phosphatase_core_sf"/>
</dbReference>
<evidence type="ECO:0000256" key="6">
    <source>
        <dbReference type="ARBA" id="ARBA00022837"/>
    </source>
</evidence>
<protein>
    <submittedName>
        <fullName evidence="9">Aryl-sulfate sulfohydrolase</fullName>
    </submittedName>
</protein>
<reference evidence="9 10" key="1">
    <citation type="submission" date="2021-06" db="EMBL/GenBank/DDBJ databases">
        <title>Complete genome of Haloferula helveola possessing various polysaccharide degrading enzymes.</title>
        <authorList>
            <person name="Takami H."/>
            <person name="Huang C."/>
            <person name="Hamasaki K."/>
        </authorList>
    </citation>
    <scope>NUCLEOTIDE SEQUENCE [LARGE SCALE GENOMIC DNA]</scope>
    <source>
        <strain evidence="9 10">CN-1</strain>
    </source>
</reference>
<keyword evidence="6" id="KW-0106">Calcium</keyword>
<evidence type="ECO:0000256" key="5">
    <source>
        <dbReference type="ARBA" id="ARBA00022801"/>
    </source>
</evidence>
<dbReference type="CDD" id="cd16144">
    <property type="entry name" value="ARS_like"/>
    <property type="match status" value="1"/>
</dbReference>
<evidence type="ECO:0000313" key="9">
    <source>
        <dbReference type="EMBL" id="BCX47783.1"/>
    </source>
</evidence>
<comment type="cofactor">
    <cofactor evidence="1">
        <name>Ca(2+)</name>
        <dbReference type="ChEBI" id="CHEBI:29108"/>
    </cofactor>
</comment>
<comment type="similarity">
    <text evidence="2">Belongs to the sulfatase family.</text>
</comment>
<evidence type="ECO:0000313" key="10">
    <source>
        <dbReference type="Proteomes" id="UP001374893"/>
    </source>
</evidence>
<dbReference type="PANTHER" id="PTHR42693">
    <property type="entry name" value="ARYLSULFATASE FAMILY MEMBER"/>
    <property type="match status" value="1"/>
</dbReference>
<dbReference type="InterPro" id="IPR050738">
    <property type="entry name" value="Sulfatase"/>
</dbReference>
<organism evidence="9 10">
    <name type="scientific">Haloferula helveola</name>
    <dbReference type="NCBI Taxonomy" id="490095"/>
    <lineage>
        <taxon>Bacteria</taxon>
        <taxon>Pseudomonadati</taxon>
        <taxon>Verrucomicrobiota</taxon>
        <taxon>Verrucomicrobiia</taxon>
        <taxon>Verrucomicrobiales</taxon>
        <taxon>Verrucomicrobiaceae</taxon>
        <taxon>Haloferula</taxon>
    </lineage>
</organism>
<evidence type="ECO:0000256" key="1">
    <source>
        <dbReference type="ARBA" id="ARBA00001913"/>
    </source>
</evidence>
<evidence type="ECO:0000256" key="2">
    <source>
        <dbReference type="ARBA" id="ARBA00008779"/>
    </source>
</evidence>